<accession>A0A285GYJ0</accession>
<feature type="compositionally biased region" description="Low complexity" evidence="1">
    <location>
        <begin position="18"/>
        <end position="32"/>
    </location>
</feature>
<feature type="region of interest" description="Disordered" evidence="1">
    <location>
        <begin position="1"/>
        <end position="38"/>
    </location>
</feature>
<evidence type="ECO:0008006" key="4">
    <source>
        <dbReference type="Google" id="ProtNLM"/>
    </source>
</evidence>
<organism evidence="2 3">
    <name type="scientific">Paractinoplanes atraurantiacus</name>
    <dbReference type="NCBI Taxonomy" id="1036182"/>
    <lineage>
        <taxon>Bacteria</taxon>
        <taxon>Bacillati</taxon>
        <taxon>Actinomycetota</taxon>
        <taxon>Actinomycetes</taxon>
        <taxon>Micromonosporales</taxon>
        <taxon>Micromonosporaceae</taxon>
        <taxon>Paractinoplanes</taxon>
    </lineage>
</organism>
<sequence length="250" mass="26544">MDSEELAGLLEEGEELARTAQSAATAPAGPGSDETGSVRVTVDAQGQVAEVSVAAGWKRERGPEGLPAAVIEAVRDALSRRLAAWGEAYGEGKPEMPGPMEKGQGDFQRKLGELATRRMSAEDRRAALSELLSLLEAVERGLDEVDGQLESTLGATHTGHSPDRHVAVTVTGGGEVVDVRFGREWLRGAHEINIGRQTTAAFRSAYEKAAAHGVQQLIAGSPLGAAQRETQDPFGLARRLKLTSDEGTRW</sequence>
<dbReference type="Gene3D" id="3.30.1310.10">
    <property type="entry name" value="Nucleoid-associated protein YbaB-like domain"/>
    <property type="match status" value="2"/>
</dbReference>
<dbReference type="AlphaFoldDB" id="A0A285GYJ0"/>
<feature type="compositionally biased region" description="Low complexity" evidence="1">
    <location>
        <begin position="1"/>
        <end position="10"/>
    </location>
</feature>
<reference evidence="2 3" key="1">
    <citation type="submission" date="2017-09" db="EMBL/GenBank/DDBJ databases">
        <authorList>
            <person name="Ehlers B."/>
            <person name="Leendertz F.H."/>
        </authorList>
    </citation>
    <scope>NUCLEOTIDE SEQUENCE [LARGE SCALE GENOMIC DNA]</scope>
    <source>
        <strain evidence="2 3">CGMCC 4.6857</strain>
    </source>
</reference>
<dbReference type="InterPro" id="IPR036894">
    <property type="entry name" value="YbaB-like_sf"/>
</dbReference>
<dbReference type="Proteomes" id="UP000219612">
    <property type="component" value="Unassembled WGS sequence"/>
</dbReference>
<evidence type="ECO:0000313" key="3">
    <source>
        <dbReference type="Proteomes" id="UP000219612"/>
    </source>
</evidence>
<keyword evidence="3" id="KW-1185">Reference proteome</keyword>
<dbReference type="RefSeq" id="WP_143234502.1">
    <property type="nucleotide sequence ID" value="NZ_OBDY01000003.1"/>
</dbReference>
<gene>
    <name evidence="2" type="ORF">SAMN05421748_10371</name>
</gene>
<dbReference type="EMBL" id="OBDY01000003">
    <property type="protein sequence ID" value="SNY28374.1"/>
    <property type="molecule type" value="Genomic_DNA"/>
</dbReference>
<evidence type="ECO:0000313" key="2">
    <source>
        <dbReference type="EMBL" id="SNY28374.1"/>
    </source>
</evidence>
<name>A0A285GYJ0_9ACTN</name>
<protein>
    <recommendedName>
        <fullName evidence="4">YbaB/EbfC DNA-binding family protein</fullName>
    </recommendedName>
</protein>
<evidence type="ECO:0000256" key="1">
    <source>
        <dbReference type="SAM" id="MobiDB-lite"/>
    </source>
</evidence>
<proteinExistence type="predicted"/>
<dbReference type="OrthoDB" id="3295730at2"/>
<dbReference type="SUPFAM" id="SSF82607">
    <property type="entry name" value="YbaB-like"/>
    <property type="match status" value="2"/>
</dbReference>